<dbReference type="EMBL" id="NJEU01000098">
    <property type="protein sequence ID" value="PHH81766.1"/>
    <property type="molecule type" value="Genomic_DNA"/>
</dbReference>
<feature type="chain" id="PRO_5013174662" description="PhoD-like phosphatase metallophosphatase domain-containing protein" evidence="1">
    <location>
        <begin position="17"/>
        <end position="410"/>
    </location>
</feature>
<dbReference type="PANTHER" id="PTHR43606">
    <property type="entry name" value="PHOSPHATASE, PUTATIVE (AFU_ORTHOLOGUE AFUA_6G08710)-RELATED"/>
    <property type="match status" value="1"/>
</dbReference>
<dbReference type="OrthoDB" id="9992270at2759"/>
<evidence type="ECO:0000256" key="1">
    <source>
        <dbReference type="SAM" id="SignalP"/>
    </source>
</evidence>
<keyword evidence="5" id="KW-1185">Reference proteome</keyword>
<feature type="domain" description="PhoD-like phosphatase metallophosphatase" evidence="2">
    <location>
        <begin position="205"/>
        <end position="409"/>
    </location>
</feature>
<dbReference type="InterPro" id="IPR018946">
    <property type="entry name" value="PhoD-like_MPP"/>
</dbReference>
<gene>
    <name evidence="4" type="ORF">CDD82_7936</name>
</gene>
<dbReference type="Pfam" id="PF09423">
    <property type="entry name" value="PhoD"/>
    <property type="match status" value="1"/>
</dbReference>
<evidence type="ECO:0008006" key="6">
    <source>
        <dbReference type="Google" id="ProtNLM"/>
    </source>
</evidence>
<proteinExistence type="predicted"/>
<feature type="signal peptide" evidence="1">
    <location>
        <begin position="1"/>
        <end position="16"/>
    </location>
</feature>
<dbReference type="Gene3D" id="2.60.40.380">
    <property type="entry name" value="Purple acid phosphatase-like, N-terminal"/>
    <property type="match status" value="1"/>
</dbReference>
<dbReference type="Proteomes" id="UP000224854">
    <property type="component" value="Unassembled WGS sequence"/>
</dbReference>
<accession>A0A2C5ZP39</accession>
<sequence>MRHLVALFSLGAAAAALVFDGNLNYASPSRRHASLGIDVELVERRLRKRSLATSSGYQPPSSPKLHFTHGVASGDPWPQSVILWTRVAPTNESNASEATVNGTAPLYSHETERFIKADAHPICVGWSVYESQGPDGRLPGHLVTGGQTYTTSDIDYTVKVEATGLSPRTRYLYQFTICGTDTKSPLGRTKTAPTPDDHDVSSLSFAVFSCSNYPNGYFNAYGNAARKDQHDYVIHLGDYIYEYNLGGPRAARPSRLLFTLYDYRTRHGQYRSDPDLQLLSQDFAWIPTWDDHEFANNGYRDGFQGLNNTEDSFLNKGPRVSVDTRKVNAVRSYFEWMPIRQTDLDDGLRVWRSFQMGKLLDLVMVDTRNYDRSITSLDWNDHYIDLIRDDPSRTLMGARQENWFYRSLTQ</sequence>
<dbReference type="InterPro" id="IPR029052">
    <property type="entry name" value="Metallo-depent_PP-like"/>
</dbReference>
<keyword evidence="1" id="KW-0732">Signal</keyword>
<dbReference type="InterPro" id="IPR052900">
    <property type="entry name" value="Phospholipid_Metab_Enz"/>
</dbReference>
<dbReference type="CDD" id="cd07389">
    <property type="entry name" value="MPP_PhoD"/>
    <property type="match status" value="1"/>
</dbReference>
<protein>
    <recommendedName>
        <fullName evidence="6">PhoD-like phosphatase metallophosphatase domain-containing protein</fullName>
    </recommendedName>
</protein>
<organism evidence="4 5">
    <name type="scientific">Ophiocordyceps australis</name>
    <dbReference type="NCBI Taxonomy" id="1399860"/>
    <lineage>
        <taxon>Eukaryota</taxon>
        <taxon>Fungi</taxon>
        <taxon>Dikarya</taxon>
        <taxon>Ascomycota</taxon>
        <taxon>Pezizomycotina</taxon>
        <taxon>Sordariomycetes</taxon>
        <taxon>Hypocreomycetidae</taxon>
        <taxon>Hypocreales</taxon>
        <taxon>Ophiocordycipitaceae</taxon>
        <taxon>Ophiocordyceps</taxon>
    </lineage>
</organism>
<dbReference type="PANTHER" id="PTHR43606:SF8">
    <property type="entry name" value="ALKALINE PHOSPHATASE"/>
    <property type="match status" value="1"/>
</dbReference>
<dbReference type="Gene3D" id="3.60.21.70">
    <property type="entry name" value="PhoD-like phosphatase"/>
    <property type="match status" value="1"/>
</dbReference>
<evidence type="ECO:0000259" key="2">
    <source>
        <dbReference type="Pfam" id="PF09423"/>
    </source>
</evidence>
<dbReference type="InterPro" id="IPR038607">
    <property type="entry name" value="PhoD-like_sf"/>
</dbReference>
<evidence type="ECO:0000313" key="4">
    <source>
        <dbReference type="EMBL" id="PHH81766.1"/>
    </source>
</evidence>
<comment type="caution">
    <text evidence="4">The sequence shown here is derived from an EMBL/GenBank/DDBJ whole genome shotgun (WGS) entry which is preliminary data.</text>
</comment>
<feature type="domain" description="Phospholipase D N-terminal" evidence="3">
    <location>
        <begin position="69"/>
        <end position="191"/>
    </location>
</feature>
<evidence type="ECO:0000259" key="3">
    <source>
        <dbReference type="Pfam" id="PF16655"/>
    </source>
</evidence>
<dbReference type="InterPro" id="IPR032093">
    <property type="entry name" value="PhoD_N"/>
</dbReference>
<dbReference type="AlphaFoldDB" id="A0A2C5ZP39"/>
<reference evidence="4 5" key="1">
    <citation type="submission" date="2017-06" db="EMBL/GenBank/DDBJ databases">
        <title>Ant-infecting Ophiocordyceps genomes reveal a high diversity of potential behavioral manipulation genes and a possible major role for enterotoxins.</title>
        <authorList>
            <person name="De Bekker C."/>
            <person name="Evans H.C."/>
            <person name="Brachmann A."/>
            <person name="Hughes D.P."/>
        </authorList>
    </citation>
    <scope>NUCLEOTIDE SEQUENCE [LARGE SCALE GENOMIC DNA]</scope>
    <source>
        <strain evidence="4 5">1348a</strain>
    </source>
</reference>
<name>A0A2C5ZP39_9HYPO</name>
<dbReference type="SUPFAM" id="SSF56300">
    <property type="entry name" value="Metallo-dependent phosphatases"/>
    <property type="match status" value="1"/>
</dbReference>
<evidence type="ECO:0000313" key="5">
    <source>
        <dbReference type="Proteomes" id="UP000224854"/>
    </source>
</evidence>
<dbReference type="Pfam" id="PF16655">
    <property type="entry name" value="PhoD_N"/>
    <property type="match status" value="1"/>
</dbReference>